<dbReference type="SUPFAM" id="SSF160631">
    <property type="entry name" value="SMI1/KNR4-like"/>
    <property type="match status" value="1"/>
</dbReference>
<reference evidence="3" key="1">
    <citation type="submission" date="2016-10" db="EMBL/GenBank/DDBJ databases">
        <authorList>
            <person name="Wibberg D."/>
        </authorList>
    </citation>
    <scope>NUCLEOTIDE SEQUENCE [LARGE SCALE GENOMIC DNA]</scope>
</reference>
<evidence type="ECO:0000259" key="1">
    <source>
        <dbReference type="SMART" id="SM00860"/>
    </source>
</evidence>
<dbReference type="EMBL" id="FMUE01000019">
    <property type="protein sequence ID" value="SCX35183.1"/>
    <property type="molecule type" value="Genomic_DNA"/>
</dbReference>
<proteinExistence type="predicted"/>
<gene>
    <name evidence="2" type="ORF">DSM25559_4841</name>
</gene>
<dbReference type="SMART" id="SM00860">
    <property type="entry name" value="SMI1_KNR4"/>
    <property type="match status" value="1"/>
</dbReference>
<evidence type="ECO:0000313" key="2">
    <source>
        <dbReference type="EMBL" id="SCX35183.1"/>
    </source>
</evidence>
<feature type="domain" description="Knr4/Smi1-like" evidence="1">
    <location>
        <begin position="17"/>
        <end position="153"/>
    </location>
</feature>
<dbReference type="InterPro" id="IPR018958">
    <property type="entry name" value="Knr4/Smi1-like_dom"/>
</dbReference>
<dbReference type="AlphaFoldDB" id="A0A1R3U1R8"/>
<dbReference type="InterPro" id="IPR037883">
    <property type="entry name" value="Knr4/Smi1-like_sf"/>
</dbReference>
<evidence type="ECO:0000313" key="3">
    <source>
        <dbReference type="Proteomes" id="UP000187891"/>
    </source>
</evidence>
<dbReference type="Pfam" id="PF09346">
    <property type="entry name" value="SMI1_KNR4"/>
    <property type="match status" value="1"/>
</dbReference>
<dbReference type="RefSeq" id="WP_077122803.1">
    <property type="nucleotide sequence ID" value="NZ_FMUE01000019.1"/>
</dbReference>
<sequence>MDIVIRPSEGDWSSVSNPTQAIANWEKQTGKTIPDDYRTFLERHNGGRIYPLIFDRKIPDEVYSMGEPATFVNTFYDWSMVEDIWNGGIFDKRNPPDMLAIGSTPGGIEILLSLNESSYGKVFLWLHSQSAWGEAGNDKAWPQDESFRSFVRSLYENEDHEGHDYWYLPSKKGTEKKVEL</sequence>
<dbReference type="Gene3D" id="3.40.1580.10">
    <property type="entry name" value="SMI1/KNR4-like"/>
    <property type="match status" value="1"/>
</dbReference>
<organism evidence="2 3">
    <name type="scientific">Agrobacterium rosae</name>
    <dbReference type="NCBI Taxonomy" id="1972867"/>
    <lineage>
        <taxon>Bacteria</taxon>
        <taxon>Pseudomonadati</taxon>
        <taxon>Pseudomonadota</taxon>
        <taxon>Alphaproteobacteria</taxon>
        <taxon>Hyphomicrobiales</taxon>
        <taxon>Rhizobiaceae</taxon>
        <taxon>Rhizobium/Agrobacterium group</taxon>
        <taxon>Agrobacterium</taxon>
    </lineage>
</organism>
<dbReference type="Proteomes" id="UP000187891">
    <property type="component" value="Unassembled WGS sequence"/>
</dbReference>
<protein>
    <submittedName>
        <fullName evidence="2">SMI1 / KNR4 family protein</fullName>
    </submittedName>
</protein>
<name>A0A1R3U1R8_9HYPH</name>
<accession>A0A1R3U1R8</accession>
<dbReference type="STRING" id="1907666.DSM25559_4841"/>